<organism evidence="1 2">
    <name type="scientific">Stutzerimonas stutzeri</name>
    <name type="common">Pseudomonas stutzeri</name>
    <dbReference type="NCBI Taxonomy" id="316"/>
    <lineage>
        <taxon>Bacteria</taxon>
        <taxon>Pseudomonadati</taxon>
        <taxon>Pseudomonadota</taxon>
        <taxon>Gammaproteobacteria</taxon>
        <taxon>Pseudomonadales</taxon>
        <taxon>Pseudomonadaceae</taxon>
        <taxon>Stutzerimonas</taxon>
    </lineage>
</organism>
<sequence length="89" mass="10087">MDSPFKKISDVFQPEYNVNFSIEKPDGSILLTLTDAAGVAVKRFISSSQWRDQQQLERLITSLQFSLAIERGEQASTYRLTKHSHSAVQ</sequence>
<dbReference type="PATRIC" id="fig|316.101.peg.3394"/>
<evidence type="ECO:0000313" key="1">
    <source>
        <dbReference type="EMBL" id="KJH80278.1"/>
    </source>
</evidence>
<reference evidence="1 2" key="1">
    <citation type="submission" date="2015-02" db="EMBL/GenBank/DDBJ databases">
        <title>Draft genome sequence of Pseudomonas stutzeri NT0128 isolated from wheat (Triticum turgidum) rhizosphere.</title>
        <authorList>
            <person name="Tovi N."/>
            <person name="Frenk S."/>
            <person name="Hadar Y."/>
            <person name="Minz D."/>
        </authorList>
    </citation>
    <scope>NUCLEOTIDE SEQUENCE [LARGE SCALE GENOMIC DNA]</scope>
    <source>
        <strain evidence="1 2">NT0128</strain>
    </source>
</reference>
<dbReference type="InterPro" id="IPR021898">
    <property type="entry name" value="DUF3509"/>
</dbReference>
<protein>
    <recommendedName>
        <fullName evidence="3">DUF3509 domain-containing protein</fullName>
    </recommendedName>
</protein>
<dbReference type="OrthoDB" id="6982745at2"/>
<evidence type="ECO:0000313" key="2">
    <source>
        <dbReference type="Proteomes" id="UP000032487"/>
    </source>
</evidence>
<evidence type="ECO:0008006" key="3">
    <source>
        <dbReference type="Google" id="ProtNLM"/>
    </source>
</evidence>
<name>A0A0D9AH24_STUST</name>
<dbReference type="RefSeq" id="WP_045163341.1">
    <property type="nucleotide sequence ID" value="NZ_JYHV01000031.1"/>
</dbReference>
<dbReference type="EMBL" id="JYHV01000031">
    <property type="protein sequence ID" value="KJH80278.1"/>
    <property type="molecule type" value="Genomic_DNA"/>
</dbReference>
<accession>A0A0D9AH24</accession>
<dbReference type="AlphaFoldDB" id="A0A0D9AH24"/>
<proteinExistence type="predicted"/>
<gene>
    <name evidence="1" type="ORF">UF78_16670</name>
</gene>
<dbReference type="Pfam" id="PF12021">
    <property type="entry name" value="DUF3509"/>
    <property type="match status" value="1"/>
</dbReference>
<comment type="caution">
    <text evidence="1">The sequence shown here is derived from an EMBL/GenBank/DDBJ whole genome shotgun (WGS) entry which is preliminary data.</text>
</comment>
<dbReference type="Proteomes" id="UP000032487">
    <property type="component" value="Unassembled WGS sequence"/>
</dbReference>